<dbReference type="InParanoid" id="K1WLH9"/>
<keyword evidence="3" id="KW-1185">Reference proteome</keyword>
<sequence>MLLTTCRTEYQFVTQISNIAKHSNTPWVMQSPEAIEENNGLVFLQHSLLLVAFDCEFVLATVYSERERLLQEILCGTWNLADVVTIKTMDGPRSGEYGTHVPVTIDEGIALCPGRLEIPAFEERSRESKTSKVVTSSPLASQN</sequence>
<dbReference type="EMBL" id="JH921452">
    <property type="protein sequence ID" value="EKD13092.1"/>
    <property type="molecule type" value="Genomic_DNA"/>
</dbReference>
<protein>
    <submittedName>
        <fullName evidence="2">Uncharacterized protein</fullName>
    </submittedName>
</protein>
<organism evidence="2 3">
    <name type="scientific">Marssonina brunnea f. sp. multigermtubi (strain MB_m1)</name>
    <name type="common">Marssonina leaf spot fungus</name>
    <dbReference type="NCBI Taxonomy" id="1072389"/>
    <lineage>
        <taxon>Eukaryota</taxon>
        <taxon>Fungi</taxon>
        <taxon>Dikarya</taxon>
        <taxon>Ascomycota</taxon>
        <taxon>Pezizomycotina</taxon>
        <taxon>Leotiomycetes</taxon>
        <taxon>Helotiales</taxon>
        <taxon>Drepanopezizaceae</taxon>
        <taxon>Drepanopeziza</taxon>
    </lineage>
</organism>
<evidence type="ECO:0000256" key="1">
    <source>
        <dbReference type="SAM" id="MobiDB-lite"/>
    </source>
</evidence>
<reference evidence="2 3" key="1">
    <citation type="journal article" date="2012" name="BMC Genomics">
        <title>Sequencing the genome of Marssonina brunnea reveals fungus-poplar co-evolution.</title>
        <authorList>
            <person name="Zhu S."/>
            <person name="Cao Y.-Z."/>
            <person name="Jiang C."/>
            <person name="Tan B.-Y."/>
            <person name="Wang Z."/>
            <person name="Feng S."/>
            <person name="Zhang L."/>
            <person name="Su X.-H."/>
            <person name="Brejova B."/>
            <person name="Vinar T."/>
            <person name="Xu M."/>
            <person name="Wang M.-X."/>
            <person name="Zhang S.-G."/>
            <person name="Huang M.-R."/>
            <person name="Wu R."/>
            <person name="Zhou Y."/>
        </authorList>
    </citation>
    <scope>NUCLEOTIDE SEQUENCE [LARGE SCALE GENOMIC DNA]</scope>
    <source>
        <strain evidence="2 3">MB_m1</strain>
    </source>
</reference>
<feature type="region of interest" description="Disordered" evidence="1">
    <location>
        <begin position="123"/>
        <end position="143"/>
    </location>
</feature>
<dbReference type="AlphaFoldDB" id="K1WLH9"/>
<accession>K1WLH9</accession>
<feature type="compositionally biased region" description="Polar residues" evidence="1">
    <location>
        <begin position="131"/>
        <end position="143"/>
    </location>
</feature>
<evidence type="ECO:0000313" key="3">
    <source>
        <dbReference type="Proteomes" id="UP000006753"/>
    </source>
</evidence>
<name>K1WLH9_MARBU</name>
<evidence type="ECO:0000313" key="2">
    <source>
        <dbReference type="EMBL" id="EKD13092.1"/>
    </source>
</evidence>
<gene>
    <name evidence="2" type="ORF">MBM_08854</name>
</gene>
<dbReference type="Proteomes" id="UP000006753">
    <property type="component" value="Unassembled WGS sequence"/>
</dbReference>
<dbReference type="HOGENOM" id="CLU_1806585_0_0_1"/>
<dbReference type="KEGG" id="mbe:MBM_08854"/>
<proteinExistence type="predicted"/>